<proteinExistence type="predicted"/>
<dbReference type="KEGG" id="pprf:DPRO_3597"/>
<evidence type="ECO:0000313" key="1">
    <source>
        <dbReference type="EMBL" id="SOB60513.1"/>
    </source>
</evidence>
<accession>A0A2C8FDL1</accession>
<gene>
    <name evidence="1" type="ORF">DPRO_3597</name>
</gene>
<dbReference type="EMBL" id="LT907975">
    <property type="protein sequence ID" value="SOB60513.1"/>
    <property type="molecule type" value="Genomic_DNA"/>
</dbReference>
<organism evidence="1 2">
    <name type="scientific">Pseudodesulfovibrio profundus</name>
    <dbReference type="NCBI Taxonomy" id="57320"/>
    <lineage>
        <taxon>Bacteria</taxon>
        <taxon>Pseudomonadati</taxon>
        <taxon>Thermodesulfobacteriota</taxon>
        <taxon>Desulfovibrionia</taxon>
        <taxon>Desulfovibrionales</taxon>
        <taxon>Desulfovibrionaceae</taxon>
    </lineage>
</organism>
<protein>
    <submittedName>
        <fullName evidence="1">Uncharacterized protein</fullName>
    </submittedName>
</protein>
<reference evidence="2" key="1">
    <citation type="submission" date="2017-09" db="EMBL/GenBank/DDBJ databases">
        <authorList>
            <person name="Regsiter A."/>
            <person name="William W."/>
        </authorList>
    </citation>
    <scope>NUCLEOTIDE SEQUENCE [LARGE SCALE GENOMIC DNA]</scope>
    <source>
        <strain evidence="2">500-1</strain>
    </source>
</reference>
<keyword evidence="2" id="KW-1185">Reference proteome</keyword>
<name>A0A2C8FDL1_9BACT</name>
<dbReference type="RefSeq" id="WP_097013224.1">
    <property type="nucleotide sequence ID" value="NZ_LT907975.1"/>
</dbReference>
<evidence type="ECO:0000313" key="2">
    <source>
        <dbReference type="Proteomes" id="UP000219215"/>
    </source>
</evidence>
<dbReference type="AlphaFoldDB" id="A0A2C8FDL1"/>
<dbReference type="Proteomes" id="UP000219215">
    <property type="component" value="Chromosome DPRO"/>
</dbReference>
<sequence length="262" mass="30242">MPRIPKITLAEWNYVYEGRKDEQFDERTRPKIAARRALIAKSRAERYLQQGDIALRQAWEKGSSIALAATLAPFNKRIKRCAVTSIVETIELCAFLIDQAAAKQIVDLAENQQKEAIKIFEQKAKKKLVNDIYSHNAKLAAAQMAKTRTYEHAKQAFTNKVSKLRTDISPHYLSYTHKHILEVLRSTQLPFSEQKFVELSKTCDLGKKNFHCLTPNERANTRRRIARWIDLIPPGELACEIAVSISFLCEKRMLRKIRFDKK</sequence>